<evidence type="ECO:0000256" key="4">
    <source>
        <dbReference type="ARBA" id="ARBA00022679"/>
    </source>
</evidence>
<dbReference type="CDD" id="cd06423">
    <property type="entry name" value="CESA_like"/>
    <property type="match status" value="1"/>
</dbReference>
<dbReference type="OrthoDB" id="9810303at2"/>
<gene>
    <name evidence="7" type="ORF">SAMN04488563_1682</name>
</gene>
<dbReference type="Pfam" id="PF13641">
    <property type="entry name" value="Glyco_tranf_2_3"/>
    <property type="match status" value="1"/>
</dbReference>
<dbReference type="GO" id="GO:0030213">
    <property type="term" value="P:hyaluronan biosynthetic process"/>
    <property type="evidence" value="ECO:0007669"/>
    <property type="project" value="TreeGrafter"/>
</dbReference>
<evidence type="ECO:0000256" key="6">
    <source>
        <dbReference type="SAM" id="Phobius"/>
    </source>
</evidence>
<evidence type="ECO:0000256" key="5">
    <source>
        <dbReference type="ARBA" id="ARBA00023136"/>
    </source>
</evidence>
<protein>
    <submittedName>
        <fullName evidence="7">Hyaluronan synthase</fullName>
    </submittedName>
</protein>
<dbReference type="Proteomes" id="UP000182977">
    <property type="component" value="Chromosome I"/>
</dbReference>
<accession>A0A1H2IG23</accession>
<dbReference type="EMBL" id="LT629791">
    <property type="protein sequence ID" value="SDU42951.1"/>
    <property type="molecule type" value="Genomic_DNA"/>
</dbReference>
<dbReference type="SUPFAM" id="SSF53448">
    <property type="entry name" value="Nucleotide-diphospho-sugar transferases"/>
    <property type="match status" value="1"/>
</dbReference>
<name>A0A1H2IG23_9ACTN</name>
<feature type="transmembrane region" description="Helical" evidence="6">
    <location>
        <begin position="306"/>
        <end position="330"/>
    </location>
</feature>
<evidence type="ECO:0000256" key="1">
    <source>
        <dbReference type="ARBA" id="ARBA00004236"/>
    </source>
</evidence>
<evidence type="ECO:0000313" key="7">
    <source>
        <dbReference type="EMBL" id="SDU42951.1"/>
    </source>
</evidence>
<comment type="subcellular location">
    <subcellularLocation>
        <location evidence="1">Cell membrane</location>
    </subcellularLocation>
</comment>
<dbReference type="PANTHER" id="PTHR22913">
    <property type="entry name" value="HYALURONAN SYNTHASE"/>
    <property type="match status" value="1"/>
</dbReference>
<keyword evidence="8" id="KW-1185">Reference proteome</keyword>
<evidence type="ECO:0000313" key="8">
    <source>
        <dbReference type="Proteomes" id="UP000182977"/>
    </source>
</evidence>
<keyword evidence="3" id="KW-0328">Glycosyltransferase</keyword>
<dbReference type="AlphaFoldDB" id="A0A1H2IG23"/>
<dbReference type="GO" id="GO:0005886">
    <property type="term" value="C:plasma membrane"/>
    <property type="evidence" value="ECO:0007669"/>
    <property type="project" value="UniProtKB-SubCell"/>
</dbReference>
<dbReference type="RefSeq" id="WP_046771214.1">
    <property type="nucleotide sequence ID" value="NZ_LBMC01000040.1"/>
</dbReference>
<proteinExistence type="predicted"/>
<dbReference type="PANTHER" id="PTHR22913:SF12">
    <property type="entry name" value="MANNURONAN SYNTHASE"/>
    <property type="match status" value="1"/>
</dbReference>
<keyword evidence="6" id="KW-1133">Transmembrane helix</keyword>
<keyword evidence="6" id="KW-0812">Transmembrane</keyword>
<keyword evidence="4" id="KW-0808">Transferase</keyword>
<reference evidence="8" key="1">
    <citation type="submission" date="2016-10" db="EMBL/GenBank/DDBJ databases">
        <authorList>
            <person name="Varghese N."/>
            <person name="Submissions S."/>
        </authorList>
    </citation>
    <scope>NUCLEOTIDE SEQUENCE [LARGE SCALE GENOMIC DNA]</scope>
    <source>
        <strain evidence="8">DSM 45079</strain>
    </source>
</reference>
<feature type="transmembrane region" description="Helical" evidence="6">
    <location>
        <begin position="370"/>
        <end position="395"/>
    </location>
</feature>
<keyword evidence="5 6" id="KW-0472">Membrane</keyword>
<dbReference type="Gene3D" id="3.90.550.10">
    <property type="entry name" value="Spore Coat Polysaccharide Biosynthesis Protein SpsA, Chain A"/>
    <property type="match status" value="1"/>
</dbReference>
<evidence type="ECO:0000256" key="2">
    <source>
        <dbReference type="ARBA" id="ARBA00022475"/>
    </source>
</evidence>
<dbReference type="STRING" id="419479.SAMN04488563_1682"/>
<keyword evidence="2" id="KW-1003">Cell membrane</keyword>
<feature type="transmembrane region" description="Helical" evidence="6">
    <location>
        <begin position="342"/>
        <end position="358"/>
    </location>
</feature>
<organism evidence="7 8">
    <name type="scientific">Jiangella alkaliphila</name>
    <dbReference type="NCBI Taxonomy" id="419479"/>
    <lineage>
        <taxon>Bacteria</taxon>
        <taxon>Bacillati</taxon>
        <taxon>Actinomycetota</taxon>
        <taxon>Actinomycetes</taxon>
        <taxon>Jiangellales</taxon>
        <taxon>Jiangellaceae</taxon>
        <taxon>Jiangella</taxon>
    </lineage>
</organism>
<dbReference type="GO" id="GO:0050501">
    <property type="term" value="F:hyaluronan synthase activity"/>
    <property type="evidence" value="ECO:0007669"/>
    <property type="project" value="UniProtKB-EC"/>
</dbReference>
<sequence>MAGRKAGGWAVAILAAATVLAFHQQAWFAAPRLNFATVFYLTVAGMLIWMLAASARRRRFTHLPVAAGRVVVIVPAYNEDPALLEACVRSLLLQTVPVHEIIVVDDGSDTPVEPTIHDPRVTWLRQHNAGKRHAQIAGLTGRKHADYIVTVDSDSVVAPDGIEQLLRAMSDPRIHAATGACIVRNRTDNLLTRLVDLELNLGNLIARRARSLVGAVAPTSGPLAIYRAAVIFDHAAEYVTDGTYGDDRRLTHYALQRGQVVAVDEAVVEFQMPTTTRGTFKQRVRWFKGYFRYLPWELRHLTGWALALRCWNLTLLTLYPPVLAVVLIAVPVAGGRIYWEAFAYWAILVYVQAAHYALDRPGLPLRTRIAAWLLLTPLLVPYQALLIRPAMYWAITQLRDTSWATRGTTHQPTHRRTGRGRYRVRTAQEVRA</sequence>
<evidence type="ECO:0000256" key="3">
    <source>
        <dbReference type="ARBA" id="ARBA00022676"/>
    </source>
</evidence>
<feature type="transmembrane region" description="Helical" evidence="6">
    <location>
        <begin position="37"/>
        <end position="55"/>
    </location>
</feature>
<dbReference type="GO" id="GO:0085029">
    <property type="term" value="P:extracellular matrix assembly"/>
    <property type="evidence" value="ECO:0007669"/>
    <property type="project" value="TreeGrafter"/>
</dbReference>
<dbReference type="InterPro" id="IPR029044">
    <property type="entry name" value="Nucleotide-diphossugar_trans"/>
</dbReference>